<accession>A0A0B1T127</accession>
<gene>
    <name evidence="2" type="ORF">OESDEN_10316</name>
</gene>
<feature type="domain" description="Ground-like" evidence="1">
    <location>
        <begin position="58"/>
        <end position="128"/>
    </location>
</feature>
<dbReference type="Proteomes" id="UP000053660">
    <property type="component" value="Unassembled WGS sequence"/>
</dbReference>
<keyword evidence="3" id="KW-1185">Reference proteome</keyword>
<organism evidence="2 3">
    <name type="scientific">Oesophagostomum dentatum</name>
    <name type="common">Nodular worm</name>
    <dbReference type="NCBI Taxonomy" id="61180"/>
    <lineage>
        <taxon>Eukaryota</taxon>
        <taxon>Metazoa</taxon>
        <taxon>Ecdysozoa</taxon>
        <taxon>Nematoda</taxon>
        <taxon>Chromadorea</taxon>
        <taxon>Rhabditida</taxon>
        <taxon>Rhabditina</taxon>
        <taxon>Rhabditomorpha</taxon>
        <taxon>Strongyloidea</taxon>
        <taxon>Strongylidae</taxon>
        <taxon>Oesophagostomum</taxon>
    </lineage>
</organism>
<evidence type="ECO:0000313" key="2">
    <source>
        <dbReference type="EMBL" id="KHJ89851.1"/>
    </source>
</evidence>
<evidence type="ECO:0000259" key="1">
    <source>
        <dbReference type="Pfam" id="PF04155"/>
    </source>
</evidence>
<dbReference type="EMBL" id="KN553691">
    <property type="protein sequence ID" value="KHJ89851.1"/>
    <property type="molecule type" value="Genomic_DNA"/>
</dbReference>
<dbReference type="InterPro" id="IPR007284">
    <property type="entry name" value="Ground-like_dom"/>
</dbReference>
<evidence type="ECO:0000313" key="3">
    <source>
        <dbReference type="Proteomes" id="UP000053660"/>
    </source>
</evidence>
<protein>
    <submittedName>
        <fullName evidence="2">Ground-like domain protein</fullName>
    </submittedName>
</protein>
<reference evidence="2 3" key="1">
    <citation type="submission" date="2014-03" db="EMBL/GenBank/DDBJ databases">
        <title>Draft genome of the hookworm Oesophagostomum dentatum.</title>
        <authorList>
            <person name="Mitreva M."/>
        </authorList>
    </citation>
    <scope>NUCLEOTIDE SEQUENCE [LARGE SCALE GENOMIC DNA]</scope>
    <source>
        <strain evidence="2 3">OD-Hann</strain>
    </source>
</reference>
<name>A0A0B1T127_OESDE</name>
<proteinExistence type="predicted"/>
<feature type="non-terminal residue" evidence="2">
    <location>
        <position position="1"/>
    </location>
</feature>
<sequence>VPECCPTCPCKNKERTKRSSIALATGVYVADADVVSKRHEITHQREKRDTLDEVVKVDAKCNSEDLRSIIIENVDRVTSVSKRRIQAEAENRLGGRYNVICARGDFSYITNTEEYCQQTIGDITCYAFKQLSDAVRARLS</sequence>
<dbReference type="OrthoDB" id="5812274at2759"/>
<dbReference type="AlphaFoldDB" id="A0A0B1T127"/>
<dbReference type="Pfam" id="PF04155">
    <property type="entry name" value="Ground-like"/>
    <property type="match status" value="1"/>
</dbReference>